<evidence type="ECO:0000256" key="2">
    <source>
        <dbReference type="SAM" id="Phobius"/>
    </source>
</evidence>
<keyword evidence="2" id="KW-0812">Transmembrane</keyword>
<reference evidence="4 5" key="1">
    <citation type="journal article" date="2024" name="J Genomics">
        <title>Draft genome sequencing and assembly of Favolaschia claudopus CIRM-BRFM 2984 isolated from oak limbs.</title>
        <authorList>
            <person name="Navarro D."/>
            <person name="Drula E."/>
            <person name="Chaduli D."/>
            <person name="Cazenave R."/>
            <person name="Ahrendt S."/>
            <person name="Wang J."/>
            <person name="Lipzen A."/>
            <person name="Daum C."/>
            <person name="Barry K."/>
            <person name="Grigoriev I.V."/>
            <person name="Favel A."/>
            <person name="Rosso M.N."/>
            <person name="Martin F."/>
        </authorList>
    </citation>
    <scope>NUCLEOTIDE SEQUENCE [LARGE SCALE GENOMIC DNA]</scope>
    <source>
        <strain evidence="4 5">CIRM-BRFM 2984</strain>
    </source>
</reference>
<accession>A0AAW0DU78</accession>
<feature type="transmembrane region" description="Helical" evidence="2">
    <location>
        <begin position="169"/>
        <end position="191"/>
    </location>
</feature>
<dbReference type="Pfam" id="PF20152">
    <property type="entry name" value="DUF6534"/>
    <property type="match status" value="1"/>
</dbReference>
<comment type="caution">
    <text evidence="4">The sequence shown here is derived from an EMBL/GenBank/DDBJ whole genome shotgun (WGS) entry which is preliminary data.</text>
</comment>
<dbReference type="PANTHER" id="PTHR40465">
    <property type="entry name" value="CHROMOSOME 1, WHOLE GENOME SHOTGUN SEQUENCE"/>
    <property type="match status" value="1"/>
</dbReference>
<feature type="compositionally biased region" description="Low complexity" evidence="1">
    <location>
        <begin position="319"/>
        <end position="333"/>
    </location>
</feature>
<evidence type="ECO:0000259" key="3">
    <source>
        <dbReference type="Pfam" id="PF20152"/>
    </source>
</evidence>
<feature type="transmembrane region" description="Helical" evidence="2">
    <location>
        <begin position="47"/>
        <end position="69"/>
    </location>
</feature>
<feature type="transmembrane region" description="Helical" evidence="2">
    <location>
        <begin position="120"/>
        <end position="140"/>
    </location>
</feature>
<feature type="transmembrane region" description="Helical" evidence="2">
    <location>
        <begin position="207"/>
        <end position="230"/>
    </location>
</feature>
<dbReference type="PANTHER" id="PTHR40465:SF1">
    <property type="entry name" value="DUF6534 DOMAIN-CONTAINING PROTEIN"/>
    <property type="match status" value="1"/>
</dbReference>
<feature type="transmembrane region" description="Helical" evidence="2">
    <location>
        <begin position="12"/>
        <end position="35"/>
    </location>
</feature>
<dbReference type="EMBL" id="JAWWNJ010000005">
    <property type="protein sequence ID" value="KAK7055414.1"/>
    <property type="molecule type" value="Genomic_DNA"/>
</dbReference>
<feature type="transmembrane region" description="Helical" evidence="2">
    <location>
        <begin position="89"/>
        <end position="108"/>
    </location>
</feature>
<name>A0AAW0DU78_9AGAR</name>
<dbReference type="AlphaFoldDB" id="A0AAW0DU78"/>
<evidence type="ECO:0000313" key="4">
    <source>
        <dbReference type="EMBL" id="KAK7055414.1"/>
    </source>
</evidence>
<protein>
    <recommendedName>
        <fullName evidence="3">DUF6534 domain-containing protein</fullName>
    </recommendedName>
</protein>
<evidence type="ECO:0000313" key="5">
    <source>
        <dbReference type="Proteomes" id="UP001362999"/>
    </source>
</evidence>
<keyword evidence="5" id="KW-1185">Reference proteome</keyword>
<feature type="transmembrane region" description="Helical" evidence="2">
    <location>
        <begin position="236"/>
        <end position="257"/>
    </location>
</feature>
<keyword evidence="2" id="KW-1133">Transmembrane helix</keyword>
<dbReference type="Proteomes" id="UP001362999">
    <property type="component" value="Unassembled WGS sequence"/>
</dbReference>
<evidence type="ECO:0000256" key="1">
    <source>
        <dbReference type="SAM" id="MobiDB-lite"/>
    </source>
</evidence>
<keyword evidence="2" id="KW-0472">Membrane</keyword>
<proteinExistence type="predicted"/>
<feature type="region of interest" description="Disordered" evidence="1">
    <location>
        <begin position="319"/>
        <end position="339"/>
    </location>
</feature>
<gene>
    <name evidence="4" type="ORF">R3P38DRAFT_3253474</name>
</gene>
<feature type="domain" description="DUF6534" evidence="3">
    <location>
        <begin position="177"/>
        <end position="261"/>
    </location>
</feature>
<organism evidence="4 5">
    <name type="scientific">Favolaschia claudopus</name>
    <dbReference type="NCBI Taxonomy" id="2862362"/>
    <lineage>
        <taxon>Eukaryota</taxon>
        <taxon>Fungi</taxon>
        <taxon>Dikarya</taxon>
        <taxon>Basidiomycota</taxon>
        <taxon>Agaricomycotina</taxon>
        <taxon>Agaricomycetes</taxon>
        <taxon>Agaricomycetidae</taxon>
        <taxon>Agaricales</taxon>
        <taxon>Marasmiineae</taxon>
        <taxon>Mycenaceae</taxon>
        <taxon>Favolaschia</taxon>
    </lineage>
</organism>
<sequence>MSSSTVGSIALPILLGSLLSLFCIGTLVAQVYIYPISFPNDRWPLKCLVYFLLVAMLIEIYLTISDINFWFSTSFGNEVALGDRRYSQYYTSISGALVGTVAQLFFVYRITRIRHDMWPLCVPIVIVAITGFAAGFGVGLKSFIEDDAPETFDINDIDGLHDRVHSVLFYLWLVGGAVADILIAVIMTILLRRTASHNATHAIARKIIYMVFETNLSSAAAVVITVILFVALPDNLYYLILEVPLSGIYANTLLATFNNRAIILHQRRIEASRHNTYVNETIEIRPRTLTVVQRFHRTHSSLSVIPEIESGAAVQYGSDSGSSESLSSVETMSFAPPNE</sequence>
<dbReference type="InterPro" id="IPR045339">
    <property type="entry name" value="DUF6534"/>
</dbReference>